<gene>
    <name evidence="8" type="ORF">A6E04_16715</name>
</gene>
<dbReference type="GO" id="GO:0090374">
    <property type="term" value="P:oligopeptide export from mitochondrion"/>
    <property type="evidence" value="ECO:0007669"/>
    <property type="project" value="TreeGrafter"/>
</dbReference>
<evidence type="ECO:0000256" key="4">
    <source>
        <dbReference type="ARBA" id="ARBA00023136"/>
    </source>
</evidence>
<evidence type="ECO:0000256" key="5">
    <source>
        <dbReference type="SAM" id="Phobius"/>
    </source>
</evidence>
<dbReference type="PANTHER" id="PTHR43394">
    <property type="entry name" value="ATP-DEPENDENT PERMEASE MDL1, MITOCHONDRIAL"/>
    <property type="match status" value="1"/>
</dbReference>
<accession>A0A1B9NWS0</accession>
<dbReference type="EMBL" id="MAJU01000015">
    <property type="protein sequence ID" value="OCH19663.1"/>
    <property type="molecule type" value="Genomic_DNA"/>
</dbReference>
<dbReference type="Pfam" id="PF00005">
    <property type="entry name" value="ABC_tran"/>
    <property type="match status" value="1"/>
</dbReference>
<dbReference type="Gene3D" id="3.40.50.300">
    <property type="entry name" value="P-loop containing nucleotide triphosphate hydrolases"/>
    <property type="match status" value="1"/>
</dbReference>
<keyword evidence="2 5" id="KW-0812">Transmembrane</keyword>
<dbReference type="PROSITE" id="PS50893">
    <property type="entry name" value="ABC_TRANSPORTER_2"/>
    <property type="match status" value="1"/>
</dbReference>
<dbReference type="InterPro" id="IPR011527">
    <property type="entry name" value="ABC1_TM_dom"/>
</dbReference>
<dbReference type="InterPro" id="IPR003439">
    <property type="entry name" value="ABC_transporter-like_ATP-bd"/>
</dbReference>
<dbReference type="OrthoDB" id="5906586at2"/>
<dbReference type="GO" id="GO:0005886">
    <property type="term" value="C:plasma membrane"/>
    <property type="evidence" value="ECO:0007669"/>
    <property type="project" value="UniProtKB-SubCell"/>
</dbReference>
<dbReference type="RefSeq" id="WP_023604212.1">
    <property type="nucleotide sequence ID" value="NZ_CAWMPN010000015.1"/>
</dbReference>
<dbReference type="SUPFAM" id="SSF90123">
    <property type="entry name" value="ABC transporter transmembrane region"/>
    <property type="match status" value="1"/>
</dbReference>
<dbReference type="InterPro" id="IPR036640">
    <property type="entry name" value="ABC1_TM_sf"/>
</dbReference>
<dbReference type="InterPro" id="IPR027417">
    <property type="entry name" value="P-loop_NTPase"/>
</dbReference>
<evidence type="ECO:0000313" key="8">
    <source>
        <dbReference type="EMBL" id="OCH19663.1"/>
    </source>
</evidence>
<dbReference type="PANTHER" id="PTHR43394:SF1">
    <property type="entry name" value="ATP-BINDING CASSETTE SUB-FAMILY B MEMBER 10, MITOCHONDRIAL"/>
    <property type="match status" value="1"/>
</dbReference>
<dbReference type="GO" id="GO:0005524">
    <property type="term" value="F:ATP binding"/>
    <property type="evidence" value="ECO:0007669"/>
    <property type="project" value="InterPro"/>
</dbReference>
<evidence type="ECO:0000256" key="3">
    <source>
        <dbReference type="ARBA" id="ARBA00022989"/>
    </source>
</evidence>
<dbReference type="Gene3D" id="1.20.1560.10">
    <property type="entry name" value="ABC transporter type 1, transmembrane domain"/>
    <property type="match status" value="1"/>
</dbReference>
<comment type="caution">
    <text evidence="8">The sequence shown here is derived from an EMBL/GenBank/DDBJ whole genome shotgun (WGS) entry which is preliminary data.</text>
</comment>
<dbReference type="STRING" id="688.A6E04_16715"/>
<comment type="subcellular location">
    <subcellularLocation>
        <location evidence="1">Cell membrane</location>
        <topology evidence="1">Multi-pass membrane protein</topology>
    </subcellularLocation>
</comment>
<keyword evidence="4 5" id="KW-0472">Membrane</keyword>
<proteinExistence type="predicted"/>
<feature type="transmembrane region" description="Helical" evidence="5">
    <location>
        <begin position="151"/>
        <end position="173"/>
    </location>
</feature>
<reference evidence="8 9" key="1">
    <citation type="submission" date="2016-06" db="EMBL/GenBank/DDBJ databases">
        <authorList>
            <person name="Kjaerup R.B."/>
            <person name="Dalgaard T.S."/>
            <person name="Juul-Madsen H.R."/>
        </authorList>
    </citation>
    <scope>NUCLEOTIDE SEQUENCE [LARGE SCALE GENOMIC DNA]</scope>
    <source>
        <strain evidence="8 9">1S159</strain>
    </source>
</reference>
<feature type="transmembrane region" description="Helical" evidence="5">
    <location>
        <begin position="368"/>
        <end position="388"/>
    </location>
</feature>
<dbReference type="GO" id="GO:0016887">
    <property type="term" value="F:ATP hydrolysis activity"/>
    <property type="evidence" value="ECO:0007669"/>
    <property type="project" value="InterPro"/>
</dbReference>
<feature type="transmembrane region" description="Helical" evidence="5">
    <location>
        <begin position="119"/>
        <end position="139"/>
    </location>
</feature>
<organism evidence="8 9">
    <name type="scientific">Aliivibrio logei</name>
    <name type="common">Vibrio logei</name>
    <dbReference type="NCBI Taxonomy" id="688"/>
    <lineage>
        <taxon>Bacteria</taxon>
        <taxon>Pseudomonadati</taxon>
        <taxon>Pseudomonadota</taxon>
        <taxon>Gammaproteobacteria</taxon>
        <taxon>Vibrionales</taxon>
        <taxon>Vibrionaceae</taxon>
        <taxon>Aliivibrio</taxon>
    </lineage>
</organism>
<evidence type="ECO:0008006" key="10">
    <source>
        <dbReference type="Google" id="ProtNLM"/>
    </source>
</evidence>
<dbReference type="PROSITE" id="PS50929">
    <property type="entry name" value="ABC_TM1F"/>
    <property type="match status" value="1"/>
</dbReference>
<dbReference type="AlphaFoldDB" id="A0A1B9NWS0"/>
<feature type="transmembrane region" description="Helical" evidence="5">
    <location>
        <begin position="229"/>
        <end position="250"/>
    </location>
</feature>
<feature type="transmembrane region" description="Helical" evidence="5">
    <location>
        <begin position="256"/>
        <end position="272"/>
    </location>
</feature>
<dbReference type="GO" id="GO:0015421">
    <property type="term" value="F:ABC-type oligopeptide transporter activity"/>
    <property type="evidence" value="ECO:0007669"/>
    <property type="project" value="TreeGrafter"/>
</dbReference>
<name>A0A1B9NWS0_ALILO</name>
<dbReference type="Proteomes" id="UP000093523">
    <property type="component" value="Unassembled WGS sequence"/>
</dbReference>
<evidence type="ECO:0000313" key="9">
    <source>
        <dbReference type="Proteomes" id="UP000093523"/>
    </source>
</evidence>
<evidence type="ECO:0000259" key="6">
    <source>
        <dbReference type="PROSITE" id="PS50893"/>
    </source>
</evidence>
<evidence type="ECO:0000256" key="1">
    <source>
        <dbReference type="ARBA" id="ARBA00004651"/>
    </source>
</evidence>
<evidence type="ECO:0000259" key="7">
    <source>
        <dbReference type="PROSITE" id="PS50929"/>
    </source>
</evidence>
<evidence type="ECO:0000256" key="2">
    <source>
        <dbReference type="ARBA" id="ARBA00022692"/>
    </source>
</evidence>
<dbReference type="SUPFAM" id="SSF52540">
    <property type="entry name" value="P-loop containing nucleoside triphosphate hydrolases"/>
    <property type="match status" value="1"/>
</dbReference>
<feature type="domain" description="ABC transporter" evidence="6">
    <location>
        <begin position="431"/>
        <end position="641"/>
    </location>
</feature>
<dbReference type="InterPro" id="IPR039421">
    <property type="entry name" value="Type_1_exporter"/>
</dbReference>
<protein>
    <recommendedName>
        <fullName evidence="10">ABC transporter domain-containing protein</fullName>
    </recommendedName>
</protein>
<feature type="transmembrane region" description="Helical" evidence="5">
    <location>
        <begin position="343"/>
        <end position="362"/>
    </location>
</feature>
<sequence>MINSFLSLAHELGINYSSSLIKKLNHATGEEIVIKQMEKELDNNLFYYKFISGQISKSTIINTPFVISIDGSYVLIKYINGLYYDNKGQVSLDSYISCRYFELREVVKKKNAKDLVSEVVNFTPIWSMLLLILTPFALITPIYTNIFNTRLIYSSSITTLLIVSLFFFSAYVVEFFAKKAIKNKCFIANGVSALTFERYILKFTSHYKGFSAVHSIKTVEQYRKMVWDFIPYIASDILSFVIFFITLSIFISWLSVYFLIFYAFVFFIFFLYRSRLYKYLVELESASNDVLKLRVSNISHRENIPFINKYNVFKKYLNIYNVSQHYEDKIASFNFFWDELTKMVSFLALFVLFIISFVGISQSELNPAYMIVLFIISSRLSGLMAQIVTRLSYLKASFLHLNQSMESLFSDEVLESNIDNVGVNIDSLSKIKIVNLILKQDQKNLLTNVNMKLHKGILYGIKGPVGSGKSTLLKAIVGINNNYKGKIEYDGIDINIIDNNFFETKVSYLTSETNFFSGSLYENFLFRNCVSSKVVNKILKECFGERVFDYQSLYVDDIENISMSTGQRRKLLFMMSLLDKSLLYIFDEVLINMSKVDILKSIVLLKEYVPNSIIIMVSHNDSILSACDVVYEVNNNTLISE</sequence>
<keyword evidence="3 5" id="KW-1133">Transmembrane helix</keyword>
<feature type="domain" description="ABC transmembrane type-1" evidence="7">
    <location>
        <begin position="219"/>
        <end position="396"/>
    </location>
</feature>